<dbReference type="Gene3D" id="2.60.20.10">
    <property type="entry name" value="Crystallins"/>
    <property type="match status" value="1"/>
</dbReference>
<evidence type="ECO:0000313" key="3">
    <source>
        <dbReference type="Proteomes" id="UP000603227"/>
    </source>
</evidence>
<protein>
    <recommendedName>
        <fullName evidence="4">Peptidase inhibitor family I36</fullName>
    </recommendedName>
</protein>
<keyword evidence="3" id="KW-1185">Reference proteome</keyword>
<dbReference type="EMBL" id="BNAT01000057">
    <property type="protein sequence ID" value="GHE63566.1"/>
    <property type="molecule type" value="Genomic_DNA"/>
</dbReference>
<dbReference type="RefSeq" id="WP_189787936.1">
    <property type="nucleotide sequence ID" value="NZ_BNAT01000057.1"/>
</dbReference>
<reference evidence="2" key="1">
    <citation type="journal article" date="2014" name="Int. J. Syst. Evol. Microbiol.">
        <title>Complete genome sequence of Corynebacterium casei LMG S-19264T (=DSM 44701T), isolated from a smear-ripened cheese.</title>
        <authorList>
            <consortium name="US DOE Joint Genome Institute (JGI-PGF)"/>
            <person name="Walter F."/>
            <person name="Albersmeier A."/>
            <person name="Kalinowski J."/>
            <person name="Ruckert C."/>
        </authorList>
    </citation>
    <scope>NUCLEOTIDE SEQUENCE</scope>
    <source>
        <strain evidence="2">CGMCC 4.7403</strain>
    </source>
</reference>
<proteinExistence type="predicted"/>
<keyword evidence="1" id="KW-0732">Signal</keyword>
<reference evidence="2" key="2">
    <citation type="submission" date="2020-09" db="EMBL/GenBank/DDBJ databases">
        <authorList>
            <person name="Sun Q."/>
            <person name="Zhou Y."/>
        </authorList>
    </citation>
    <scope>NUCLEOTIDE SEQUENCE</scope>
    <source>
        <strain evidence="2">CGMCC 4.7403</strain>
    </source>
</reference>
<feature type="signal peptide" evidence="1">
    <location>
        <begin position="1"/>
        <end position="27"/>
    </location>
</feature>
<dbReference type="AlphaFoldDB" id="A0A918ZQJ7"/>
<name>A0A918ZQJ7_9ACTN</name>
<sequence>MRRKTLFAATLAAAAVLGAGSATTGQAAAAASAPRGAVATFEGKKTDLSGGWGAAKACGVWQNSVNCFRTTAELDRKATQVYADRTAAGIRARCSSPLELGEHIDLRPNGRILRFYDRGSWQNLTRYNFNNKTSSYRTGACTAHLAENLGGEGNWYPGNTGPNHYERAMSSRWNDRVSSIKID</sequence>
<evidence type="ECO:0000313" key="2">
    <source>
        <dbReference type="EMBL" id="GHE63566.1"/>
    </source>
</evidence>
<accession>A0A918ZQJ7</accession>
<evidence type="ECO:0008006" key="4">
    <source>
        <dbReference type="Google" id="ProtNLM"/>
    </source>
</evidence>
<gene>
    <name evidence="2" type="ORF">GCM10017771_86950</name>
</gene>
<dbReference type="Proteomes" id="UP000603227">
    <property type="component" value="Unassembled WGS sequence"/>
</dbReference>
<evidence type="ECO:0000256" key="1">
    <source>
        <dbReference type="SAM" id="SignalP"/>
    </source>
</evidence>
<feature type="chain" id="PRO_5039681303" description="Peptidase inhibitor family I36" evidence="1">
    <location>
        <begin position="28"/>
        <end position="183"/>
    </location>
</feature>
<comment type="caution">
    <text evidence="2">The sequence shown here is derived from an EMBL/GenBank/DDBJ whole genome shotgun (WGS) entry which is preliminary data.</text>
</comment>
<organism evidence="2 3">
    <name type="scientific">Streptomyces capitiformicae</name>
    <dbReference type="NCBI Taxonomy" id="2014920"/>
    <lineage>
        <taxon>Bacteria</taxon>
        <taxon>Bacillati</taxon>
        <taxon>Actinomycetota</taxon>
        <taxon>Actinomycetes</taxon>
        <taxon>Kitasatosporales</taxon>
        <taxon>Streptomycetaceae</taxon>
        <taxon>Streptomyces</taxon>
    </lineage>
</organism>